<feature type="transmembrane region" description="Helical" evidence="5">
    <location>
        <begin position="172"/>
        <end position="193"/>
    </location>
</feature>
<accession>A0A6J4RDS5</accession>
<evidence type="ECO:0000256" key="6">
    <source>
        <dbReference type="RuleBase" id="RU000320"/>
    </source>
</evidence>
<dbReference type="GO" id="GO:0008137">
    <property type="term" value="F:NADH dehydrogenase (ubiquinone) activity"/>
    <property type="evidence" value="ECO:0007669"/>
    <property type="project" value="InterPro"/>
</dbReference>
<dbReference type="InterPro" id="IPR001750">
    <property type="entry name" value="ND/Mrp_TM"/>
</dbReference>
<comment type="similarity">
    <text evidence="5">Belongs to the complex I subunit 2 family.</text>
</comment>
<dbReference type="GO" id="GO:0048038">
    <property type="term" value="F:quinone binding"/>
    <property type="evidence" value="ECO:0007669"/>
    <property type="project" value="UniProtKB-KW"/>
</dbReference>
<keyword evidence="5" id="KW-0874">Quinone</keyword>
<protein>
    <recommendedName>
        <fullName evidence="5">NADH-quinone oxidoreductase subunit N</fullName>
        <ecNumber evidence="5">7.1.1.-</ecNumber>
    </recommendedName>
    <alternativeName>
        <fullName evidence="5">NADH dehydrogenase I subunit N</fullName>
    </alternativeName>
    <alternativeName>
        <fullName evidence="5">NDH-1 subunit N</fullName>
    </alternativeName>
</protein>
<keyword evidence="5" id="KW-1278">Translocase</keyword>
<dbReference type="PANTHER" id="PTHR22773">
    <property type="entry name" value="NADH DEHYDROGENASE"/>
    <property type="match status" value="1"/>
</dbReference>
<feature type="transmembrane region" description="Helical" evidence="5">
    <location>
        <begin position="81"/>
        <end position="104"/>
    </location>
</feature>
<dbReference type="Pfam" id="PF00361">
    <property type="entry name" value="Proton_antipo_M"/>
    <property type="match status" value="1"/>
</dbReference>
<gene>
    <name evidence="5" type="primary">nuoN</name>
    <name evidence="8" type="ORF">AVDCRST_MAG53-1306</name>
</gene>
<reference evidence="8" key="1">
    <citation type="submission" date="2020-02" db="EMBL/GenBank/DDBJ databases">
        <authorList>
            <person name="Meier V. D."/>
        </authorList>
    </citation>
    <scope>NUCLEOTIDE SEQUENCE</scope>
    <source>
        <strain evidence="8">AVDCRST_MAG53</strain>
    </source>
</reference>
<comment type="catalytic activity">
    <reaction evidence="5">
        <text>a quinone + NADH + 5 H(+)(in) = a quinol + NAD(+) + 4 H(+)(out)</text>
        <dbReference type="Rhea" id="RHEA:57888"/>
        <dbReference type="ChEBI" id="CHEBI:15378"/>
        <dbReference type="ChEBI" id="CHEBI:24646"/>
        <dbReference type="ChEBI" id="CHEBI:57540"/>
        <dbReference type="ChEBI" id="CHEBI:57945"/>
        <dbReference type="ChEBI" id="CHEBI:132124"/>
    </reaction>
</comment>
<comment type="subunit">
    <text evidence="5">NDH-1 is composed of 14 different subunits. Subunits NuoA, H, J, K, L, M, N constitute the membrane sector of the complex.</text>
</comment>
<dbReference type="InterPro" id="IPR010096">
    <property type="entry name" value="NADH-Q_OxRdtase_suN/2"/>
</dbReference>
<keyword evidence="5" id="KW-0520">NAD</keyword>
<feature type="transmembrane region" description="Helical" evidence="5">
    <location>
        <begin position="338"/>
        <end position="358"/>
    </location>
</feature>
<evidence type="ECO:0000256" key="4">
    <source>
        <dbReference type="ARBA" id="ARBA00023136"/>
    </source>
</evidence>
<feature type="transmembrane region" description="Helical" evidence="5">
    <location>
        <begin position="280"/>
        <end position="301"/>
    </location>
</feature>
<keyword evidence="3 5" id="KW-1133">Transmembrane helix</keyword>
<feature type="domain" description="NADH:quinone oxidoreductase/Mrp antiporter transmembrane" evidence="7">
    <location>
        <begin position="135"/>
        <end position="428"/>
    </location>
</feature>
<evidence type="ECO:0000256" key="2">
    <source>
        <dbReference type="ARBA" id="ARBA00022692"/>
    </source>
</evidence>
<evidence type="ECO:0000259" key="7">
    <source>
        <dbReference type="Pfam" id="PF00361"/>
    </source>
</evidence>
<evidence type="ECO:0000256" key="1">
    <source>
        <dbReference type="ARBA" id="ARBA00004127"/>
    </source>
</evidence>
<keyword evidence="2 5" id="KW-0812">Transmembrane</keyword>
<name>A0A6J4RDS5_9ACTN</name>
<feature type="transmembrane region" description="Helical" evidence="5">
    <location>
        <begin position="116"/>
        <end position="132"/>
    </location>
</feature>
<evidence type="ECO:0000313" key="8">
    <source>
        <dbReference type="EMBL" id="CAA9471137.1"/>
    </source>
</evidence>
<keyword evidence="8" id="KW-0830">Ubiquinone</keyword>
<dbReference type="EMBL" id="CADCVR010000001">
    <property type="protein sequence ID" value="CAA9471137.1"/>
    <property type="molecule type" value="Genomic_DNA"/>
</dbReference>
<feature type="transmembrane region" description="Helical" evidence="5">
    <location>
        <begin position="249"/>
        <end position="268"/>
    </location>
</feature>
<keyword evidence="5" id="KW-0813">Transport</keyword>
<feature type="transmembrane region" description="Helical" evidence="5">
    <location>
        <begin position="213"/>
        <end position="237"/>
    </location>
</feature>
<proteinExistence type="inferred from homology"/>
<dbReference type="HAMAP" id="MF_00445">
    <property type="entry name" value="NDH1_NuoN_1"/>
    <property type="match status" value="1"/>
</dbReference>
<feature type="transmembrane region" description="Helical" evidence="5">
    <location>
        <begin position="379"/>
        <end position="402"/>
    </location>
</feature>
<dbReference type="AlphaFoldDB" id="A0A6J4RDS5"/>
<feature type="transmembrane region" description="Helical" evidence="5">
    <location>
        <begin position="138"/>
        <end position="160"/>
    </location>
</feature>
<sequence length="493" mass="50115">MNDVQTAKAMEEEMLSDLLWLSPYGALVLAAIGAVVLALALPRHRQGLVGAYVAGAHLSAAALAAGVWLDRGFRSTMSGTVVVDGLALAIVGILGVSGAVTVALARPTVAGTDREGEFYAVLAAASFAAAVLSSAGDIALIALSLGLLSLSSFILAGYLRGSLRGNEAALKYYIYGTVAGAAMVYGLSFWFGLAGSTELGAIGRALPDAPVGMVVVSTVLVVVGLGYKASLVPFHFWTPDVYEGAPLPVTAYLSVLPKVAGLVALARVLPQALPDGSLGWPTAIAIVAAVTMTLGNLAALWQSNVVRLLAYSSIAQAGYLLMGVAAMDGSEAGLPALVYYLAAYAATNLAAFAVVLAVQRESGSADVAAFAGLGRRHPWWTAALVLSFLSLLGLPPLAGFVGKLEVFLAAIDAGQAWLAVVAVLNTVVSLFYYLRVIAPAVLSPAAEDTGQPRAATAALATALAVATVATVALGVVAEPLLDLANGARLMGAR</sequence>
<comment type="subcellular location">
    <subcellularLocation>
        <location evidence="5">Cell membrane</location>
        <topology evidence="5">Multi-pass membrane protein</topology>
    </subcellularLocation>
    <subcellularLocation>
        <location evidence="1">Endomembrane system</location>
        <topology evidence="1">Multi-pass membrane protein</topology>
    </subcellularLocation>
    <subcellularLocation>
        <location evidence="6">Membrane</location>
        <topology evidence="6">Multi-pass membrane protein</topology>
    </subcellularLocation>
</comment>
<feature type="transmembrane region" description="Helical" evidence="5">
    <location>
        <begin position="455"/>
        <end position="477"/>
    </location>
</feature>
<evidence type="ECO:0000256" key="3">
    <source>
        <dbReference type="ARBA" id="ARBA00022989"/>
    </source>
</evidence>
<keyword evidence="5" id="KW-1003">Cell membrane</keyword>
<feature type="transmembrane region" description="Helical" evidence="5">
    <location>
        <begin position="414"/>
        <end position="434"/>
    </location>
</feature>
<evidence type="ECO:0000256" key="5">
    <source>
        <dbReference type="HAMAP-Rule" id="MF_00445"/>
    </source>
</evidence>
<dbReference type="GO" id="GO:0042773">
    <property type="term" value="P:ATP synthesis coupled electron transport"/>
    <property type="evidence" value="ECO:0007669"/>
    <property type="project" value="InterPro"/>
</dbReference>
<feature type="transmembrane region" description="Helical" evidence="5">
    <location>
        <begin position="308"/>
        <end position="326"/>
    </location>
</feature>
<dbReference type="GO" id="GO:0012505">
    <property type="term" value="C:endomembrane system"/>
    <property type="evidence" value="ECO:0007669"/>
    <property type="project" value="UniProtKB-SubCell"/>
</dbReference>
<dbReference type="GO" id="GO:0005886">
    <property type="term" value="C:plasma membrane"/>
    <property type="evidence" value="ECO:0007669"/>
    <property type="project" value="UniProtKB-SubCell"/>
</dbReference>
<dbReference type="EC" id="7.1.1.-" evidence="5"/>
<keyword evidence="8" id="KW-0560">Oxidoreductase</keyword>
<feature type="transmembrane region" description="Helical" evidence="5">
    <location>
        <begin position="48"/>
        <end position="69"/>
    </location>
</feature>
<dbReference type="GO" id="GO:0050136">
    <property type="term" value="F:NADH dehydrogenase (quinone) (non-electrogenic) activity"/>
    <property type="evidence" value="ECO:0007669"/>
    <property type="project" value="UniProtKB-UniRule"/>
</dbReference>
<organism evidence="8">
    <name type="scientific">uncultured Solirubrobacteraceae bacterium</name>
    <dbReference type="NCBI Taxonomy" id="1162706"/>
    <lineage>
        <taxon>Bacteria</taxon>
        <taxon>Bacillati</taxon>
        <taxon>Actinomycetota</taxon>
        <taxon>Thermoleophilia</taxon>
        <taxon>Solirubrobacterales</taxon>
        <taxon>Solirubrobacteraceae</taxon>
        <taxon>environmental samples</taxon>
    </lineage>
</organism>
<comment type="function">
    <text evidence="5">NDH-1 shuttles electrons from NADH, via FMN and iron-sulfur (Fe-S) centers, to quinones in the respiratory chain. The immediate electron acceptor for the enzyme in this species is believed to be a menaquinone. Couples the redox reaction to proton translocation (for every two electrons transferred, four hydrogen ions are translocated across the cytoplasmic membrane), and thus conserves the redox energy in a proton gradient.</text>
</comment>
<keyword evidence="4 5" id="KW-0472">Membrane</keyword>
<feature type="transmembrane region" description="Helical" evidence="5">
    <location>
        <begin position="20"/>
        <end position="41"/>
    </location>
</feature>